<evidence type="ECO:0000256" key="1">
    <source>
        <dbReference type="ARBA" id="ARBA00001974"/>
    </source>
</evidence>
<evidence type="ECO:0000313" key="13">
    <source>
        <dbReference type="EMBL" id="ETN39959.1"/>
    </source>
</evidence>
<evidence type="ECO:0000256" key="8">
    <source>
        <dbReference type="ARBA" id="ARBA00022857"/>
    </source>
</evidence>
<keyword evidence="9" id="KW-0560">Oxidoreductase</keyword>
<evidence type="ECO:0000256" key="10">
    <source>
        <dbReference type="ARBA" id="ARBA00030351"/>
    </source>
</evidence>
<dbReference type="Pfam" id="PF13434">
    <property type="entry name" value="Lys_Orn_oxgnase"/>
    <property type="match status" value="1"/>
</dbReference>
<evidence type="ECO:0000256" key="5">
    <source>
        <dbReference type="ARBA" id="ARBA00018612"/>
    </source>
</evidence>
<name>W2RWA0_CYPE1</name>
<evidence type="ECO:0000256" key="7">
    <source>
        <dbReference type="ARBA" id="ARBA00022827"/>
    </source>
</evidence>
<proteinExistence type="inferred from homology"/>
<keyword evidence="8" id="KW-0521">NADP</keyword>
<dbReference type="PANTHER" id="PTHR38663">
    <property type="match status" value="1"/>
</dbReference>
<dbReference type="Proteomes" id="UP000030752">
    <property type="component" value="Unassembled WGS sequence"/>
</dbReference>
<evidence type="ECO:0000256" key="6">
    <source>
        <dbReference type="ARBA" id="ARBA00022630"/>
    </source>
</evidence>
<dbReference type="Gene3D" id="3.50.50.60">
    <property type="entry name" value="FAD/NAD(P)-binding domain"/>
    <property type="match status" value="1"/>
</dbReference>
<evidence type="ECO:0000256" key="9">
    <source>
        <dbReference type="ARBA" id="ARBA00023002"/>
    </source>
</evidence>
<dbReference type="RefSeq" id="XP_008718744.1">
    <property type="nucleotide sequence ID" value="XM_008720522.1"/>
</dbReference>
<dbReference type="EMBL" id="KB822721">
    <property type="protein sequence ID" value="ETN39959.1"/>
    <property type="molecule type" value="Genomic_DNA"/>
</dbReference>
<comment type="similarity">
    <text evidence="3">Belongs to the lysine N(6)-hydroxylase/L-ornithine N(5)-oxygenase family.</text>
</comment>
<dbReference type="HOGENOM" id="CLU_014633_1_1_1"/>
<dbReference type="EC" id="1.14.13.196" evidence="4"/>
<evidence type="ECO:0000256" key="3">
    <source>
        <dbReference type="ARBA" id="ARBA00007588"/>
    </source>
</evidence>
<comment type="catalytic activity">
    <reaction evidence="12">
        <text>L-ornithine + NADH + O2 = N(5)-hydroxy-L-ornithine + NAD(+) + H2O</text>
        <dbReference type="Rhea" id="RHEA:41512"/>
        <dbReference type="ChEBI" id="CHEBI:15377"/>
        <dbReference type="ChEBI" id="CHEBI:15379"/>
        <dbReference type="ChEBI" id="CHEBI:46911"/>
        <dbReference type="ChEBI" id="CHEBI:57540"/>
        <dbReference type="ChEBI" id="CHEBI:57945"/>
        <dbReference type="ChEBI" id="CHEBI:78275"/>
        <dbReference type="EC" id="1.14.13.196"/>
    </reaction>
</comment>
<evidence type="ECO:0000256" key="12">
    <source>
        <dbReference type="ARBA" id="ARBA00049248"/>
    </source>
</evidence>
<dbReference type="GO" id="GO:0016491">
    <property type="term" value="F:oxidoreductase activity"/>
    <property type="evidence" value="ECO:0007669"/>
    <property type="project" value="UniProtKB-KW"/>
</dbReference>
<protein>
    <recommendedName>
        <fullName evidence="5">L-ornithine N(5)-monooxygenase</fullName>
        <ecNumber evidence="4">1.14.13.196</ecNumber>
    </recommendedName>
    <alternativeName>
        <fullName evidence="10">L-ornithine N(5)-oxygenase</fullName>
    </alternativeName>
</protein>
<evidence type="ECO:0000313" key="14">
    <source>
        <dbReference type="Proteomes" id="UP000030752"/>
    </source>
</evidence>
<evidence type="ECO:0000256" key="11">
    <source>
        <dbReference type="ARBA" id="ARBA00047598"/>
    </source>
</evidence>
<accession>W2RWA0</accession>
<keyword evidence="14" id="KW-1185">Reference proteome</keyword>
<dbReference type="InParanoid" id="W2RWA0"/>
<dbReference type="AlphaFoldDB" id="W2RWA0"/>
<comment type="cofactor">
    <cofactor evidence="1">
        <name>FAD</name>
        <dbReference type="ChEBI" id="CHEBI:57692"/>
    </cofactor>
</comment>
<gene>
    <name evidence="13" type="ORF">HMPREF1541_06186</name>
</gene>
<dbReference type="GeneID" id="19973525"/>
<dbReference type="InterPro" id="IPR036188">
    <property type="entry name" value="FAD/NAD-bd_sf"/>
</dbReference>
<dbReference type="eggNOG" id="ENOG502QPIW">
    <property type="taxonomic scope" value="Eukaryota"/>
</dbReference>
<organism evidence="13 14">
    <name type="scientific">Cyphellophora europaea (strain CBS 101466)</name>
    <name type="common">Phialophora europaea</name>
    <dbReference type="NCBI Taxonomy" id="1220924"/>
    <lineage>
        <taxon>Eukaryota</taxon>
        <taxon>Fungi</taxon>
        <taxon>Dikarya</taxon>
        <taxon>Ascomycota</taxon>
        <taxon>Pezizomycotina</taxon>
        <taxon>Eurotiomycetes</taxon>
        <taxon>Chaetothyriomycetidae</taxon>
        <taxon>Chaetothyriales</taxon>
        <taxon>Cyphellophoraceae</taxon>
        <taxon>Cyphellophora</taxon>
    </lineage>
</organism>
<comment type="catalytic activity">
    <reaction evidence="11">
        <text>L-ornithine + NADPH + O2 = N(5)-hydroxy-L-ornithine + NADP(+) + H2O</text>
        <dbReference type="Rhea" id="RHEA:41508"/>
        <dbReference type="ChEBI" id="CHEBI:15377"/>
        <dbReference type="ChEBI" id="CHEBI:15379"/>
        <dbReference type="ChEBI" id="CHEBI:46911"/>
        <dbReference type="ChEBI" id="CHEBI:57783"/>
        <dbReference type="ChEBI" id="CHEBI:58349"/>
        <dbReference type="ChEBI" id="CHEBI:78275"/>
        <dbReference type="EC" id="1.14.13.196"/>
    </reaction>
</comment>
<sequence length="546" mass="60891">MFTDVLIIGAGPCGLAVAARLSESTPSALFTDDEHARYWKRFKMTTLQSEAARKRKHCNSSIFDSGYEIDENSVKRSNRPSMAVLDASSDEWLGAWKSRFQRLNIKHLRSPLFFHPDPRDRDGLLAYAHEQGRESELVEIPNIAGKEYSKHAQKKQRNRQHKVERHLRVDGRDRIDYYTPSTALFEDYCDSIVERYGLHGLVHKASVRNISYDDVGGPSSSRMFCVDTDKGMYMAKIVIVATGPASAPCLPEDHRLELTATSHSAASHIFSPNGLELPASLADKLKSRQATYVVIVGGGLTSAQVAVELISSDVTHVWLLLRGKYKLKHFDVDLEWVSKVRNQRMAEFWSADTDSERAEMFKQARNGGSITPAFDRELQKLVRAGKLSISPHTTIDNGSYYCGGWNLTTSSHLNLPPIDHVFYATGVRPDFTNIAFLDELRSGYPISAIGGHPVIGDDLMYEEDLPLFFTGALAALRLGPGAANLAGARQGAERIAWKVEELLGRQSSPSKQSTKPPDRIYDELSRDRSEFTGGWTNQFDALQLAL</sequence>
<dbReference type="OrthoDB" id="76038at2759"/>
<evidence type="ECO:0000256" key="2">
    <source>
        <dbReference type="ARBA" id="ARBA00004924"/>
    </source>
</evidence>
<keyword evidence="7" id="KW-0274">FAD</keyword>
<dbReference type="PANTHER" id="PTHR38663:SF1">
    <property type="entry name" value="L-ORNITHINE N(5)-MONOOXYGENASE"/>
    <property type="match status" value="1"/>
</dbReference>
<reference evidence="13 14" key="1">
    <citation type="submission" date="2013-03" db="EMBL/GenBank/DDBJ databases">
        <title>The Genome Sequence of Phialophora europaea CBS 101466.</title>
        <authorList>
            <consortium name="The Broad Institute Genomics Platform"/>
            <person name="Cuomo C."/>
            <person name="de Hoog S."/>
            <person name="Gorbushina A."/>
            <person name="Walker B."/>
            <person name="Young S.K."/>
            <person name="Zeng Q."/>
            <person name="Gargeya S."/>
            <person name="Fitzgerald M."/>
            <person name="Haas B."/>
            <person name="Abouelleil A."/>
            <person name="Allen A.W."/>
            <person name="Alvarado L."/>
            <person name="Arachchi H.M."/>
            <person name="Berlin A.M."/>
            <person name="Chapman S.B."/>
            <person name="Gainer-Dewar J."/>
            <person name="Goldberg J."/>
            <person name="Griggs A."/>
            <person name="Gujja S."/>
            <person name="Hansen M."/>
            <person name="Howarth C."/>
            <person name="Imamovic A."/>
            <person name="Ireland A."/>
            <person name="Larimer J."/>
            <person name="McCowan C."/>
            <person name="Murphy C."/>
            <person name="Pearson M."/>
            <person name="Poon T.W."/>
            <person name="Priest M."/>
            <person name="Roberts A."/>
            <person name="Saif S."/>
            <person name="Shea T."/>
            <person name="Sisk P."/>
            <person name="Sykes S."/>
            <person name="Wortman J."/>
            <person name="Nusbaum C."/>
            <person name="Birren B."/>
        </authorList>
    </citation>
    <scope>NUCLEOTIDE SEQUENCE [LARGE SCALE GENOMIC DNA]</scope>
    <source>
        <strain evidence="13 14">CBS 101466</strain>
    </source>
</reference>
<comment type="pathway">
    <text evidence="2">Siderophore biosynthesis.</text>
</comment>
<dbReference type="STRING" id="1220924.W2RWA0"/>
<dbReference type="InterPro" id="IPR025700">
    <property type="entry name" value="Lys/Orn_oxygenase"/>
</dbReference>
<dbReference type="SUPFAM" id="SSF51905">
    <property type="entry name" value="FAD/NAD(P)-binding domain"/>
    <property type="match status" value="1"/>
</dbReference>
<dbReference type="VEuPathDB" id="FungiDB:HMPREF1541_06186"/>
<evidence type="ECO:0000256" key="4">
    <source>
        <dbReference type="ARBA" id="ARBA00012881"/>
    </source>
</evidence>
<keyword evidence="6" id="KW-0285">Flavoprotein</keyword>